<dbReference type="AlphaFoldDB" id="A0A9P7MUN2"/>
<evidence type="ECO:0000313" key="2">
    <source>
        <dbReference type="EMBL" id="KAG5969334.1"/>
    </source>
</evidence>
<feature type="compositionally biased region" description="Basic residues" evidence="1">
    <location>
        <begin position="1"/>
        <end position="11"/>
    </location>
</feature>
<feature type="compositionally biased region" description="Basic and acidic residues" evidence="1">
    <location>
        <begin position="25"/>
        <end position="44"/>
    </location>
</feature>
<dbReference type="EMBL" id="SRPS01000096">
    <property type="protein sequence ID" value="KAG5969334.1"/>
    <property type="molecule type" value="Genomic_DNA"/>
</dbReference>
<reference evidence="2" key="1">
    <citation type="journal article" date="2020" name="bioRxiv">
        <title>Whole genome comparisons of ergot fungi reveals the divergence and evolution of species within the genus Claviceps are the result of varying mechanisms driving genome evolution and host range expansion.</title>
        <authorList>
            <person name="Wyka S.A."/>
            <person name="Mondo S.J."/>
            <person name="Liu M."/>
            <person name="Dettman J."/>
            <person name="Nalam V."/>
            <person name="Broders K.D."/>
        </authorList>
    </citation>
    <scope>NUCLEOTIDE SEQUENCE</scope>
    <source>
        <strain evidence="2">CCC 1102</strain>
    </source>
</reference>
<evidence type="ECO:0000313" key="3">
    <source>
        <dbReference type="Proteomes" id="UP000784919"/>
    </source>
</evidence>
<organism evidence="2 3">
    <name type="scientific">Claviceps arundinis</name>
    <dbReference type="NCBI Taxonomy" id="1623583"/>
    <lineage>
        <taxon>Eukaryota</taxon>
        <taxon>Fungi</taxon>
        <taxon>Dikarya</taxon>
        <taxon>Ascomycota</taxon>
        <taxon>Pezizomycotina</taxon>
        <taxon>Sordariomycetes</taxon>
        <taxon>Hypocreomycetidae</taxon>
        <taxon>Hypocreales</taxon>
        <taxon>Clavicipitaceae</taxon>
        <taxon>Claviceps</taxon>
    </lineage>
</organism>
<proteinExistence type="predicted"/>
<name>A0A9P7MUN2_9HYPO</name>
<dbReference type="Proteomes" id="UP000784919">
    <property type="component" value="Unassembled WGS sequence"/>
</dbReference>
<feature type="region of interest" description="Disordered" evidence="1">
    <location>
        <begin position="1"/>
        <end position="56"/>
    </location>
</feature>
<sequence>MRTTCKSKFRRHYDEPPTDLPDPPDIYRKTCEDRKEERSAKAPIKENSQTDSILVVPTVSKDPAADEILGDPPDPYDRKPEICLCLEMCLDLRNHAVNSSIAAVGRNFGGSIPEVPSENTVATMVRMLADRIGGTADLHGFSSRADRTVMFLGDRGIHGMTNIPGLGGMVDGIVVVLDNRSIRGVATAIRDFADHSCGSIARCQYARAARLVFLPFWEQLSLPASCRVESLKLLNL</sequence>
<comment type="caution">
    <text evidence="2">The sequence shown here is derived from an EMBL/GenBank/DDBJ whole genome shotgun (WGS) entry which is preliminary data.</text>
</comment>
<protein>
    <submittedName>
        <fullName evidence="2">Uncharacterized protein</fullName>
    </submittedName>
</protein>
<gene>
    <name evidence="2" type="ORF">E4U56_008381</name>
</gene>
<evidence type="ECO:0000256" key="1">
    <source>
        <dbReference type="SAM" id="MobiDB-lite"/>
    </source>
</evidence>
<accession>A0A9P7MUN2</accession>